<dbReference type="Proteomes" id="UP001458880">
    <property type="component" value="Unassembled WGS sequence"/>
</dbReference>
<accession>A0AAW1HSG0</accession>
<keyword evidence="3" id="KW-1185">Reference proteome</keyword>
<comment type="caution">
    <text evidence="2">The sequence shown here is derived from an EMBL/GenBank/DDBJ whole genome shotgun (WGS) entry which is preliminary data.</text>
</comment>
<proteinExistence type="predicted"/>
<protein>
    <submittedName>
        <fullName evidence="2">Uncharacterized protein</fullName>
    </submittedName>
</protein>
<feature type="region of interest" description="Disordered" evidence="1">
    <location>
        <begin position="1"/>
        <end position="26"/>
    </location>
</feature>
<dbReference type="EMBL" id="JASPKY010001026">
    <property type="protein sequence ID" value="KAK9679401.1"/>
    <property type="molecule type" value="Genomic_DNA"/>
</dbReference>
<sequence length="92" mass="9891">MTTNASATDIAPTDISPTDVAPTDVAPTDIVPTDIVPTDIVTHILVNGEVKMGNSIPDKFYLNLPNRSEIDPTVKEMKVMVIKKLQMANIGT</sequence>
<evidence type="ECO:0000256" key="1">
    <source>
        <dbReference type="SAM" id="MobiDB-lite"/>
    </source>
</evidence>
<evidence type="ECO:0000313" key="3">
    <source>
        <dbReference type="Proteomes" id="UP001458880"/>
    </source>
</evidence>
<evidence type="ECO:0000313" key="2">
    <source>
        <dbReference type="EMBL" id="KAK9679401.1"/>
    </source>
</evidence>
<reference evidence="2 3" key="1">
    <citation type="journal article" date="2024" name="BMC Genomics">
        <title>De novo assembly and annotation of Popillia japonica's genome with initial clues to its potential as an invasive pest.</title>
        <authorList>
            <person name="Cucini C."/>
            <person name="Boschi S."/>
            <person name="Funari R."/>
            <person name="Cardaioli E."/>
            <person name="Iannotti N."/>
            <person name="Marturano G."/>
            <person name="Paoli F."/>
            <person name="Bruttini M."/>
            <person name="Carapelli A."/>
            <person name="Frati F."/>
            <person name="Nardi F."/>
        </authorList>
    </citation>
    <scope>NUCLEOTIDE SEQUENCE [LARGE SCALE GENOMIC DNA]</scope>
    <source>
        <strain evidence="2">DMR45628</strain>
    </source>
</reference>
<organism evidence="2 3">
    <name type="scientific">Popillia japonica</name>
    <name type="common">Japanese beetle</name>
    <dbReference type="NCBI Taxonomy" id="7064"/>
    <lineage>
        <taxon>Eukaryota</taxon>
        <taxon>Metazoa</taxon>
        <taxon>Ecdysozoa</taxon>
        <taxon>Arthropoda</taxon>
        <taxon>Hexapoda</taxon>
        <taxon>Insecta</taxon>
        <taxon>Pterygota</taxon>
        <taxon>Neoptera</taxon>
        <taxon>Endopterygota</taxon>
        <taxon>Coleoptera</taxon>
        <taxon>Polyphaga</taxon>
        <taxon>Scarabaeiformia</taxon>
        <taxon>Scarabaeidae</taxon>
        <taxon>Rutelinae</taxon>
        <taxon>Popillia</taxon>
    </lineage>
</organism>
<gene>
    <name evidence="2" type="ORF">QE152_g40064</name>
</gene>
<dbReference type="AlphaFoldDB" id="A0AAW1HSG0"/>
<name>A0AAW1HSG0_POPJA</name>